<feature type="compositionally biased region" description="Polar residues" evidence="1">
    <location>
        <begin position="1"/>
        <end position="32"/>
    </location>
</feature>
<feature type="region of interest" description="Disordered" evidence="1">
    <location>
        <begin position="212"/>
        <end position="259"/>
    </location>
</feature>
<dbReference type="AlphaFoldDB" id="A0A4S8LR88"/>
<evidence type="ECO:0000256" key="1">
    <source>
        <dbReference type="SAM" id="MobiDB-lite"/>
    </source>
</evidence>
<proteinExistence type="predicted"/>
<evidence type="ECO:0000313" key="3">
    <source>
        <dbReference type="Proteomes" id="UP000297245"/>
    </source>
</evidence>
<dbReference type="OrthoDB" id="2803656at2759"/>
<gene>
    <name evidence="2" type="ORF">K435DRAFT_862991</name>
</gene>
<name>A0A4S8LR88_DENBC</name>
<feature type="compositionally biased region" description="Basic and acidic residues" evidence="1">
    <location>
        <begin position="247"/>
        <end position="259"/>
    </location>
</feature>
<sequence length="353" mass="38428">MSTTSSAEAPGENNDSVQLNNVPSNSGPSSEEQAPYSIQVDAQLYPWMYMTSTLEACFKNDEETTHEESDSHSKAVNVEEAAVSDPHVQAEAEQPIKFYDELSSDKLAKEAPKVMHSFQTHGDACAQVESEALQIASKDMSDVDLDDYENNPMKPYDDMLEKLEALQIQASELEIAILRLTEPMSAPTLPGLSSGISRSDADNSNSIPEQIELEETKSTPESNSDPSSAPESSLELPPPSNGISIRTEPKEPSAETREKEAEAAVARSQIAPIFDACLPILRARKANIEMAQQLVEGAKEMLAMTLHLESLGSENGDGDDYNDVENDDDEDSDTRDSRRDTRLAPGGNSSDDE</sequence>
<feature type="compositionally biased region" description="Acidic residues" evidence="1">
    <location>
        <begin position="316"/>
        <end position="333"/>
    </location>
</feature>
<accession>A0A4S8LR88</accession>
<feature type="region of interest" description="Disordered" evidence="1">
    <location>
        <begin position="311"/>
        <end position="353"/>
    </location>
</feature>
<feature type="region of interest" description="Disordered" evidence="1">
    <location>
        <begin position="1"/>
        <end position="37"/>
    </location>
</feature>
<protein>
    <submittedName>
        <fullName evidence="2">Uncharacterized protein</fullName>
    </submittedName>
</protein>
<dbReference type="Proteomes" id="UP000297245">
    <property type="component" value="Unassembled WGS sequence"/>
</dbReference>
<evidence type="ECO:0000313" key="2">
    <source>
        <dbReference type="EMBL" id="THU91904.1"/>
    </source>
</evidence>
<dbReference type="EMBL" id="ML179294">
    <property type="protein sequence ID" value="THU91904.1"/>
    <property type="molecule type" value="Genomic_DNA"/>
</dbReference>
<feature type="compositionally biased region" description="Low complexity" evidence="1">
    <location>
        <begin position="220"/>
        <end position="235"/>
    </location>
</feature>
<reference evidence="2 3" key="1">
    <citation type="journal article" date="2019" name="Nat. Ecol. Evol.">
        <title>Megaphylogeny resolves global patterns of mushroom evolution.</title>
        <authorList>
            <person name="Varga T."/>
            <person name="Krizsan K."/>
            <person name="Foldi C."/>
            <person name="Dima B."/>
            <person name="Sanchez-Garcia M."/>
            <person name="Sanchez-Ramirez S."/>
            <person name="Szollosi G.J."/>
            <person name="Szarkandi J.G."/>
            <person name="Papp V."/>
            <person name="Albert L."/>
            <person name="Andreopoulos W."/>
            <person name="Angelini C."/>
            <person name="Antonin V."/>
            <person name="Barry K.W."/>
            <person name="Bougher N.L."/>
            <person name="Buchanan P."/>
            <person name="Buyck B."/>
            <person name="Bense V."/>
            <person name="Catcheside P."/>
            <person name="Chovatia M."/>
            <person name="Cooper J."/>
            <person name="Damon W."/>
            <person name="Desjardin D."/>
            <person name="Finy P."/>
            <person name="Geml J."/>
            <person name="Haridas S."/>
            <person name="Hughes K."/>
            <person name="Justo A."/>
            <person name="Karasinski D."/>
            <person name="Kautmanova I."/>
            <person name="Kiss B."/>
            <person name="Kocsube S."/>
            <person name="Kotiranta H."/>
            <person name="LaButti K.M."/>
            <person name="Lechner B.E."/>
            <person name="Liimatainen K."/>
            <person name="Lipzen A."/>
            <person name="Lukacs Z."/>
            <person name="Mihaltcheva S."/>
            <person name="Morgado L.N."/>
            <person name="Niskanen T."/>
            <person name="Noordeloos M.E."/>
            <person name="Ohm R.A."/>
            <person name="Ortiz-Santana B."/>
            <person name="Ovrebo C."/>
            <person name="Racz N."/>
            <person name="Riley R."/>
            <person name="Savchenko A."/>
            <person name="Shiryaev A."/>
            <person name="Soop K."/>
            <person name="Spirin V."/>
            <person name="Szebenyi C."/>
            <person name="Tomsovsky M."/>
            <person name="Tulloss R.E."/>
            <person name="Uehling J."/>
            <person name="Grigoriev I.V."/>
            <person name="Vagvolgyi C."/>
            <person name="Papp T."/>
            <person name="Martin F.M."/>
            <person name="Miettinen O."/>
            <person name="Hibbett D.S."/>
            <person name="Nagy L.G."/>
        </authorList>
    </citation>
    <scope>NUCLEOTIDE SEQUENCE [LARGE SCALE GENOMIC DNA]</scope>
    <source>
        <strain evidence="2 3">CBS 962.96</strain>
    </source>
</reference>
<keyword evidence="3" id="KW-1185">Reference proteome</keyword>
<organism evidence="2 3">
    <name type="scientific">Dendrothele bispora (strain CBS 962.96)</name>
    <dbReference type="NCBI Taxonomy" id="1314807"/>
    <lineage>
        <taxon>Eukaryota</taxon>
        <taxon>Fungi</taxon>
        <taxon>Dikarya</taxon>
        <taxon>Basidiomycota</taxon>
        <taxon>Agaricomycotina</taxon>
        <taxon>Agaricomycetes</taxon>
        <taxon>Agaricomycetidae</taxon>
        <taxon>Agaricales</taxon>
        <taxon>Agaricales incertae sedis</taxon>
        <taxon>Dendrothele</taxon>
    </lineage>
</organism>